<gene>
    <name evidence="2" type="ORF">YH65_10035</name>
</gene>
<proteinExistence type="predicted"/>
<dbReference type="AlphaFoldDB" id="A0A7U4M2I9"/>
<name>A0A7U4M2I9_9BACT</name>
<dbReference type="EMBL" id="CP011308">
    <property type="protein sequence ID" value="AKF25683.1"/>
    <property type="molecule type" value="Genomic_DNA"/>
</dbReference>
<dbReference type="KEGG" id="slh:YH65_10035"/>
<evidence type="ECO:0000313" key="3">
    <source>
        <dbReference type="Proteomes" id="UP000034444"/>
    </source>
</evidence>
<organism evidence="2 3">
    <name type="scientific">Sulfurovum lithotrophicum</name>
    <dbReference type="NCBI Taxonomy" id="206403"/>
    <lineage>
        <taxon>Bacteria</taxon>
        <taxon>Pseudomonadati</taxon>
        <taxon>Campylobacterota</taxon>
        <taxon>Epsilonproteobacteria</taxon>
        <taxon>Campylobacterales</taxon>
        <taxon>Sulfurovaceae</taxon>
        <taxon>Sulfurovum</taxon>
    </lineage>
</organism>
<sequence>MNVFNYTTPKHGEMFTILLEHKNIRINRIVSSNDSEQIEYIQEEDEWVVVLEGKATLLLESEEKTLFKGDTLLIPAQTPHKVLKTEQGTLWLAVHIY</sequence>
<dbReference type="SUPFAM" id="SSF51182">
    <property type="entry name" value="RmlC-like cupins"/>
    <property type="match status" value="1"/>
</dbReference>
<evidence type="ECO:0000259" key="1">
    <source>
        <dbReference type="Pfam" id="PF07883"/>
    </source>
</evidence>
<keyword evidence="3" id="KW-1185">Reference proteome</keyword>
<dbReference type="InterPro" id="IPR014710">
    <property type="entry name" value="RmlC-like_jellyroll"/>
</dbReference>
<dbReference type="RefSeq" id="WP_046551745.1">
    <property type="nucleotide sequence ID" value="NZ_CP011308.1"/>
</dbReference>
<accession>A0A7U4M2I9</accession>
<protein>
    <submittedName>
        <fullName evidence="2">Cupin</fullName>
    </submittedName>
</protein>
<dbReference type="InterPro" id="IPR013096">
    <property type="entry name" value="Cupin_2"/>
</dbReference>
<dbReference type="InterPro" id="IPR011051">
    <property type="entry name" value="RmlC_Cupin_sf"/>
</dbReference>
<evidence type="ECO:0000313" key="2">
    <source>
        <dbReference type="EMBL" id="AKF25683.1"/>
    </source>
</evidence>
<feature type="domain" description="Cupin type-2" evidence="1">
    <location>
        <begin position="42"/>
        <end position="86"/>
    </location>
</feature>
<dbReference type="Gene3D" id="2.60.120.10">
    <property type="entry name" value="Jelly Rolls"/>
    <property type="match status" value="1"/>
</dbReference>
<reference evidence="3" key="2">
    <citation type="journal article" date="2017" name="Stand. Genomic Sci.">
        <title>Complete genome sequence of the sulfur-oxidizing chemolithoautotrophic Sulfurovum lithotrophicum 42BKTT.</title>
        <authorList>
            <person name="Jeon W."/>
            <person name="Priscilla L."/>
            <person name="Park G."/>
            <person name="Lee H."/>
            <person name="Lee N."/>
            <person name="Lee D."/>
            <person name="Kwon H."/>
            <person name="Ahn I."/>
            <person name="Lee C."/>
            <person name="Lee H."/>
            <person name="Ahn J."/>
        </authorList>
    </citation>
    <scope>NUCLEOTIDE SEQUENCE [LARGE SCALE GENOMIC DNA]</scope>
    <source>
        <strain evidence="3">ATCC BAA-797 / 42BKT</strain>
    </source>
</reference>
<reference evidence="2 3" key="1">
    <citation type="submission" date="2015-04" db="EMBL/GenBank/DDBJ databases">
        <title>Complete genome sequence of Sulfurovum lithotrophicum ATCC BAA-797T.</title>
        <authorList>
            <person name="Ahn J."/>
            <person name="Park G."/>
            <person name="Jeon W."/>
            <person name="Jang Y."/>
            <person name="Jang M."/>
            <person name="Lee H."/>
            <person name="Lee H."/>
        </authorList>
    </citation>
    <scope>NUCLEOTIDE SEQUENCE [LARGE SCALE GENOMIC DNA]</scope>
    <source>
        <strain evidence="3">ATCC BAA-797 / 42BKT</strain>
    </source>
</reference>
<dbReference type="Pfam" id="PF07883">
    <property type="entry name" value="Cupin_2"/>
    <property type="match status" value="1"/>
</dbReference>
<dbReference type="OrthoDB" id="9798585at2"/>
<dbReference type="Proteomes" id="UP000034444">
    <property type="component" value="Chromosome"/>
</dbReference>